<gene>
    <name evidence="2" type="ordered locus">BURPS1710b_1860</name>
</gene>
<feature type="region of interest" description="Disordered" evidence="1">
    <location>
        <begin position="503"/>
        <end position="654"/>
    </location>
</feature>
<dbReference type="EMBL" id="CP000124">
    <property type="protein sequence ID" value="ABA49635.1"/>
    <property type="molecule type" value="Genomic_DNA"/>
</dbReference>
<reference evidence="2 3" key="1">
    <citation type="submission" date="2005-09" db="EMBL/GenBank/DDBJ databases">
        <authorList>
            <person name="Woods D.E."/>
            <person name="Nierman W.C."/>
        </authorList>
    </citation>
    <scope>NUCLEOTIDE SEQUENCE [LARGE SCALE GENOMIC DNA]</scope>
    <source>
        <strain evidence="2 3">1710b</strain>
    </source>
</reference>
<dbReference type="AlphaFoldDB" id="Q3JT43"/>
<organism evidence="2 3">
    <name type="scientific">Burkholderia pseudomallei (strain 1710b)</name>
    <dbReference type="NCBI Taxonomy" id="320372"/>
    <lineage>
        <taxon>Bacteria</taxon>
        <taxon>Pseudomonadati</taxon>
        <taxon>Pseudomonadota</taxon>
        <taxon>Betaproteobacteria</taxon>
        <taxon>Burkholderiales</taxon>
        <taxon>Burkholderiaceae</taxon>
        <taxon>Burkholderia</taxon>
        <taxon>pseudomallei group</taxon>
    </lineage>
</organism>
<feature type="region of interest" description="Disordered" evidence="1">
    <location>
        <begin position="695"/>
        <end position="718"/>
    </location>
</feature>
<evidence type="ECO:0000313" key="2">
    <source>
        <dbReference type="EMBL" id="ABA49635.1"/>
    </source>
</evidence>
<evidence type="ECO:0000256" key="1">
    <source>
        <dbReference type="SAM" id="MobiDB-lite"/>
    </source>
</evidence>
<feature type="compositionally biased region" description="Low complexity" evidence="1">
    <location>
        <begin position="594"/>
        <end position="613"/>
    </location>
</feature>
<dbReference type="Proteomes" id="UP000002700">
    <property type="component" value="Chromosome I"/>
</dbReference>
<proteinExistence type="predicted"/>
<name>Q3JT43_BURP1</name>
<dbReference type="HOGENOM" id="CLU_336407_0_0_4"/>
<dbReference type="EnsemblBacteria" id="ABA49635">
    <property type="protein sequence ID" value="ABA49635"/>
    <property type="gene ID" value="BURPS1710b_1860"/>
</dbReference>
<feature type="compositionally biased region" description="Basic residues" evidence="1">
    <location>
        <begin position="614"/>
        <end position="641"/>
    </location>
</feature>
<evidence type="ECO:0000313" key="3">
    <source>
        <dbReference type="Proteomes" id="UP000002700"/>
    </source>
</evidence>
<dbReference type="KEGG" id="bpm:BURPS1710b_1860"/>
<accession>Q3JT43</accession>
<protein>
    <submittedName>
        <fullName evidence="2">Uncharacterized protein</fullName>
    </submittedName>
</protein>
<feature type="compositionally biased region" description="Low complexity" evidence="1">
    <location>
        <begin position="571"/>
        <end position="586"/>
    </location>
</feature>
<sequence length="847" mass="94528">MSRCAASVQHLAGVHQVERVERRLQRAHQPDLDGGLVALRIVDFQLADAVLGADRAAMLVDVVVDDPVDGRLVLGEERLGIAALGHLHVVVQVAVAQMPERHHPRAGRGRLDRRVGLVDEVRDRRDRHRDVVLDVQPFVGLRERDVLAQIPECARLREVFGDDRVDDEPCLERLFHHRLEERARVRLAFVVRQFEQHGLRMRGVERIAQLRVVLADKLHAEVRHQLEAGQQRAGRALREREEIERRVRRFERGERRHLRGGKRMQLHHRGRDDAERAFRADEKVAQVVAGVVLAQPAQAVPDLALRRDDLEPEAQFARIAVAQHRGAARVRREVAADRATAFRGEAQREEPVGVPRARLRIGEDHARFDGDRVVVRIERAHPVQPRETQHRLLAARVGRRAAREARVAALGHERDAMLERELHERGDLLGVRRPEHRARGALVAAAPVGQERGGVVGIGQHVVGADCVAAGVDESGGGGHGVSSGCPANEIIRGGCDRTRAHAPARASRVVPPASPPVSPPVSRRACKVRHRRARRRRSRARARPRASRDGPTARRPSCRARCLPQDKSKSASTPTAACTRCAATRRAVRARAARPSGSARSRPGAAARATLPTRRRARSARRGKARPRARRAASRRRARSCGRGAELRRGACEPRAERVRERLLVGGNALAGRVGHAREMRRAVRRAARLRDGQRGFGVGNADDQHAVVQQRQHHRQQRRFLAAMQAARRREHARGLAGERARQPLRRRAVQEVLERRGHVAEAGGRAEREPGAFVEVARLRVRRAVVGDVGLRRLADGGHGRHRADARLHAGHAVDARRDREREFARRAVAAVVEHEDVFHKPLE</sequence>
<feature type="compositionally biased region" description="Basic residues" evidence="1">
    <location>
        <begin position="525"/>
        <end position="546"/>
    </location>
</feature>